<keyword evidence="2" id="KW-0547">Nucleotide-binding</keyword>
<feature type="domain" description="DhaL" evidence="5">
    <location>
        <begin position="418"/>
        <end position="614"/>
    </location>
</feature>
<evidence type="ECO:0008006" key="10">
    <source>
        <dbReference type="Google" id="ProtNLM"/>
    </source>
</evidence>
<dbReference type="SMART" id="SM01120">
    <property type="entry name" value="Dak2"/>
    <property type="match status" value="1"/>
</dbReference>
<dbReference type="Proteomes" id="UP000789595">
    <property type="component" value="Unassembled WGS sequence"/>
</dbReference>
<dbReference type="Gene3D" id="1.25.40.340">
    <property type="match status" value="1"/>
</dbReference>
<dbReference type="FunFam" id="1.25.40.340:FF:000002">
    <property type="entry name" value="Dihydroxyacetone kinase, L subunit"/>
    <property type="match status" value="1"/>
</dbReference>
<keyword evidence="9" id="KW-1185">Reference proteome</keyword>
<dbReference type="Pfam" id="PF02734">
    <property type="entry name" value="Dak2"/>
    <property type="match status" value="1"/>
</dbReference>
<evidence type="ECO:0000313" key="9">
    <source>
        <dbReference type="Proteomes" id="UP000789595"/>
    </source>
</evidence>
<dbReference type="InterPro" id="IPR050861">
    <property type="entry name" value="Dihydroxyacetone_Kinase"/>
</dbReference>
<dbReference type="OrthoDB" id="1724672at2759"/>
<name>A0A7S4EBD5_9STRA</name>
<dbReference type="Pfam" id="PF02733">
    <property type="entry name" value="Dak1"/>
    <property type="match status" value="1"/>
</dbReference>
<gene>
    <name evidence="7" type="ORF">PCAL00307_LOCUS17446</name>
    <name evidence="8" type="ORF">PECAL_3P10110</name>
</gene>
<evidence type="ECO:0000256" key="2">
    <source>
        <dbReference type="ARBA" id="ARBA00022741"/>
    </source>
</evidence>
<accession>A0A7S4EBD5</accession>
<dbReference type="AlphaFoldDB" id="A0A7S4EBD5"/>
<dbReference type="PANTHER" id="PTHR28629:SF4">
    <property type="entry name" value="TRIOKINASE_FMN CYCLASE"/>
    <property type="match status" value="1"/>
</dbReference>
<dbReference type="PROSITE" id="PS51481">
    <property type="entry name" value="DHAK"/>
    <property type="match status" value="1"/>
</dbReference>
<dbReference type="EMBL" id="HBIW01020284">
    <property type="protein sequence ID" value="CAE0702010.1"/>
    <property type="molecule type" value="Transcribed_RNA"/>
</dbReference>
<evidence type="ECO:0000259" key="6">
    <source>
        <dbReference type="PROSITE" id="PS51481"/>
    </source>
</evidence>
<evidence type="ECO:0000259" key="5">
    <source>
        <dbReference type="PROSITE" id="PS51480"/>
    </source>
</evidence>
<dbReference type="PROSITE" id="PS51480">
    <property type="entry name" value="DHAL"/>
    <property type="match status" value="1"/>
</dbReference>
<dbReference type="EMBL" id="CAKKNE010000003">
    <property type="protein sequence ID" value="CAH0371088.1"/>
    <property type="molecule type" value="Genomic_DNA"/>
</dbReference>
<evidence type="ECO:0000256" key="1">
    <source>
        <dbReference type="ARBA" id="ARBA00022679"/>
    </source>
</evidence>
<dbReference type="GO" id="GO:0004371">
    <property type="term" value="F:glycerone kinase activity"/>
    <property type="evidence" value="ECO:0007669"/>
    <property type="project" value="InterPro"/>
</dbReference>
<dbReference type="GO" id="GO:0005829">
    <property type="term" value="C:cytosol"/>
    <property type="evidence" value="ECO:0007669"/>
    <property type="project" value="TreeGrafter"/>
</dbReference>
<protein>
    <recommendedName>
        <fullName evidence="10">DhaK domain-containing protein</fullName>
    </recommendedName>
</protein>
<dbReference type="PANTHER" id="PTHR28629">
    <property type="entry name" value="TRIOKINASE/FMN CYCLASE"/>
    <property type="match status" value="1"/>
</dbReference>
<dbReference type="SUPFAM" id="SSF82549">
    <property type="entry name" value="DAK1/DegV-like"/>
    <property type="match status" value="1"/>
</dbReference>
<dbReference type="InterPro" id="IPR004006">
    <property type="entry name" value="DhaK_dom"/>
</dbReference>
<keyword evidence="4" id="KW-0067">ATP-binding</keyword>
<keyword evidence="3" id="KW-0418">Kinase</keyword>
<reference evidence="8" key="2">
    <citation type="submission" date="2021-11" db="EMBL/GenBank/DDBJ databases">
        <authorList>
            <consortium name="Genoscope - CEA"/>
            <person name="William W."/>
        </authorList>
    </citation>
    <scope>NUCLEOTIDE SEQUENCE</scope>
</reference>
<dbReference type="InterPro" id="IPR036117">
    <property type="entry name" value="DhaL_dom_sf"/>
</dbReference>
<evidence type="ECO:0000313" key="7">
    <source>
        <dbReference type="EMBL" id="CAE0702010.1"/>
    </source>
</evidence>
<keyword evidence="1" id="KW-0808">Transferase</keyword>
<sequence>MSSSTLDTTAITDALNDVGRRLSDAAASATSFPETAKLFETPPVKKILDADNGAKLTEELLDALLVTNKGTLTRLDDTAFAAGCRVIVRADYERQVKNARYVSVISGGGSGHEPAHAGFVGAGLLTAAVCGDVFASPSAKAVLAAIVATSSPRAGCLLIVKNYTGDRLNFGIAAETAKSRYGIPVETVYVADDVALDSGSNARGVAGTLLVHKAAGAAAAAGYSLQDVAKAARDAAERVKTMGAAYEVCTLPGRPPSGRLGAGEVELGLGIHGEPGFERTATPTASQLAATLAERTTAKMPQGDVALIINDLGTTTPMELAVFGAACIKAVEARGFTVVRVLSGSLMTALDMHGVSLSVAPVDSKILKFIDAPCAAPAMSTGAWRVATGASAPLIKPEASVVDDPPPPPVPGDLEDTERAVKAIRAACEAVLKAEAELTALDEKVGDGDAGTTLAAGAKAVLQACDAGLPKGASGVAAAVARAVEDSMGGSSGVLYNLGLKAAETSLRQSAGTRVPADKAWCDAYVAFAEAITKCGGAGIGSRTMCDATLPAADVFRTGGTLAEAAAAARRGADSTASLAATHGRSAYLAEETQRGVVDPGARAVAIAFAAVASA</sequence>
<evidence type="ECO:0000256" key="3">
    <source>
        <dbReference type="ARBA" id="ARBA00022777"/>
    </source>
</evidence>
<dbReference type="SUPFAM" id="SSF101473">
    <property type="entry name" value="DhaL-like"/>
    <property type="match status" value="1"/>
</dbReference>
<dbReference type="Gene3D" id="3.40.50.10440">
    <property type="entry name" value="Dihydroxyacetone kinase, domain 1"/>
    <property type="match status" value="1"/>
</dbReference>
<evidence type="ECO:0000313" key="8">
    <source>
        <dbReference type="EMBL" id="CAH0371088.1"/>
    </source>
</evidence>
<dbReference type="GO" id="GO:0005524">
    <property type="term" value="F:ATP binding"/>
    <property type="evidence" value="ECO:0007669"/>
    <property type="project" value="UniProtKB-KW"/>
</dbReference>
<dbReference type="GO" id="GO:0019563">
    <property type="term" value="P:glycerol catabolic process"/>
    <property type="evidence" value="ECO:0007669"/>
    <property type="project" value="TreeGrafter"/>
</dbReference>
<dbReference type="FunFam" id="3.40.50.10440:FF:000001">
    <property type="entry name" value="Dihydroxyacetone kinase, DhaK subunit"/>
    <property type="match status" value="1"/>
</dbReference>
<proteinExistence type="predicted"/>
<evidence type="ECO:0000256" key="4">
    <source>
        <dbReference type="ARBA" id="ARBA00022840"/>
    </source>
</evidence>
<organism evidence="7">
    <name type="scientific">Pelagomonas calceolata</name>
    <dbReference type="NCBI Taxonomy" id="35677"/>
    <lineage>
        <taxon>Eukaryota</taxon>
        <taxon>Sar</taxon>
        <taxon>Stramenopiles</taxon>
        <taxon>Ochrophyta</taxon>
        <taxon>Pelagophyceae</taxon>
        <taxon>Pelagomonadales</taxon>
        <taxon>Pelagomonadaceae</taxon>
        <taxon>Pelagomonas</taxon>
    </lineage>
</organism>
<feature type="domain" description="DhaK" evidence="6">
    <location>
        <begin position="52"/>
        <end position="379"/>
    </location>
</feature>
<dbReference type="Gene3D" id="3.30.1180.20">
    <property type="entry name" value="Dihydroxyacetone kinase, domain 2"/>
    <property type="match status" value="1"/>
</dbReference>
<reference evidence="7" key="1">
    <citation type="submission" date="2021-01" db="EMBL/GenBank/DDBJ databases">
        <authorList>
            <person name="Corre E."/>
            <person name="Pelletier E."/>
            <person name="Niang G."/>
            <person name="Scheremetjew M."/>
            <person name="Finn R."/>
            <person name="Kale V."/>
            <person name="Holt S."/>
            <person name="Cochrane G."/>
            <person name="Meng A."/>
            <person name="Brown T."/>
            <person name="Cohen L."/>
        </authorList>
    </citation>
    <scope>NUCLEOTIDE SEQUENCE</scope>
    <source>
        <strain evidence="7">CCMP1756</strain>
    </source>
</reference>
<dbReference type="InterPro" id="IPR004007">
    <property type="entry name" value="DhaL_dom"/>
</dbReference>